<organism evidence="2 3">
    <name type="scientific">Pseudoduganella lutea</name>
    <dbReference type="NCBI Taxonomy" id="321985"/>
    <lineage>
        <taxon>Bacteria</taxon>
        <taxon>Pseudomonadati</taxon>
        <taxon>Pseudomonadota</taxon>
        <taxon>Betaproteobacteria</taxon>
        <taxon>Burkholderiales</taxon>
        <taxon>Oxalobacteraceae</taxon>
        <taxon>Telluria group</taxon>
        <taxon>Pseudoduganella</taxon>
    </lineage>
</organism>
<dbReference type="CDD" id="cd14788">
    <property type="entry name" value="GumN"/>
    <property type="match status" value="1"/>
</dbReference>
<dbReference type="Pfam" id="PF01963">
    <property type="entry name" value="TraB_PrgY_gumN"/>
    <property type="match status" value="1"/>
</dbReference>
<dbReference type="KEGG" id="plue:EWM63_15385"/>
<gene>
    <name evidence="2" type="ORF">EWM63_15385</name>
</gene>
<feature type="chain" id="PRO_5020415976" evidence="1">
    <location>
        <begin position="25"/>
        <end position="345"/>
    </location>
</feature>
<evidence type="ECO:0000256" key="1">
    <source>
        <dbReference type="SAM" id="SignalP"/>
    </source>
</evidence>
<protein>
    <submittedName>
        <fullName evidence="2">TraB/GumN family protein</fullName>
    </submittedName>
</protein>
<keyword evidence="3" id="KW-1185">Reference proteome</keyword>
<dbReference type="AlphaFoldDB" id="A0A4P6KZ11"/>
<evidence type="ECO:0000313" key="3">
    <source>
        <dbReference type="Proteomes" id="UP000290637"/>
    </source>
</evidence>
<proteinExistence type="predicted"/>
<reference evidence="2 3" key="1">
    <citation type="submission" date="2019-02" db="EMBL/GenBank/DDBJ databases">
        <title>Draft Genome Sequences of Six Type Strains of the Genus Massilia.</title>
        <authorList>
            <person name="Miess H."/>
            <person name="Frediansyhah A."/>
            <person name="Gross H."/>
        </authorList>
    </citation>
    <scope>NUCLEOTIDE SEQUENCE [LARGE SCALE GENOMIC DNA]</scope>
    <source>
        <strain evidence="2 3">DSM 17473</strain>
    </source>
</reference>
<name>A0A4P6KZ11_9BURK</name>
<feature type="signal peptide" evidence="1">
    <location>
        <begin position="1"/>
        <end position="24"/>
    </location>
</feature>
<dbReference type="InterPro" id="IPR002816">
    <property type="entry name" value="TraB/PrgY/GumN_fam"/>
</dbReference>
<dbReference type="EMBL" id="CP035913">
    <property type="protein sequence ID" value="QBE64197.1"/>
    <property type="molecule type" value="Genomic_DNA"/>
</dbReference>
<keyword evidence="1" id="KW-0732">Signal</keyword>
<dbReference type="RefSeq" id="WP_130187317.1">
    <property type="nucleotide sequence ID" value="NZ_CP035913.1"/>
</dbReference>
<accession>A0A4P6KZ11</accession>
<dbReference type="Proteomes" id="UP000290637">
    <property type="component" value="Chromosome"/>
</dbReference>
<dbReference type="OrthoDB" id="8743055at2"/>
<sequence length="345" mass="37950">MSRRFVSTAVPVLCLSLLASSAWAQTEPPQPAAAIEATSEVATEAAPEQILVVGQRPGPGLWKVSRGDHVLWVFGTYGPLPKGMEWRSQRVESIIAQSEEFIAEPSAQLGVGWLRGLTVLPFMIGMENNPEDKVLSDLVPPETHERWLALRKKYLEDDDGFERKRPLFAAQALSAKATDAAGLSRKKDLSDKLTQIAKQNKVKITSTHVDMRVDSPVKAVREFKKTPLQDVACFTKTIDRLNTDVDALRVRANAWAKGDIEAINALDFSEQEAACLDAVQNNKIMQEQGFGNIDTKMRAAWLGAAEKALVANKVTFAVLPIKLILGKQPLLAELQIKGYAVEQPE</sequence>
<evidence type="ECO:0000313" key="2">
    <source>
        <dbReference type="EMBL" id="QBE64197.1"/>
    </source>
</evidence>